<feature type="domain" description="Epoxide hydrolase N-terminal" evidence="5">
    <location>
        <begin position="8"/>
        <end position="113"/>
    </location>
</feature>
<dbReference type="OMA" id="NTLMTQV"/>
<proteinExistence type="inferred from homology"/>
<dbReference type="InParanoid" id="J0DCP2"/>
<dbReference type="Proteomes" id="UP000006514">
    <property type="component" value="Unassembled WGS sequence"/>
</dbReference>
<evidence type="ECO:0000313" key="6">
    <source>
        <dbReference type="EMBL" id="EJD40188.1"/>
    </source>
</evidence>
<reference evidence="7" key="1">
    <citation type="journal article" date="2012" name="Science">
        <title>The Paleozoic origin of enzymatic lignin decomposition reconstructed from 31 fungal genomes.</title>
        <authorList>
            <person name="Floudas D."/>
            <person name="Binder M."/>
            <person name="Riley R."/>
            <person name="Barry K."/>
            <person name="Blanchette R.A."/>
            <person name="Henrissat B."/>
            <person name="Martinez A.T."/>
            <person name="Otillar R."/>
            <person name="Spatafora J.W."/>
            <person name="Yadav J.S."/>
            <person name="Aerts A."/>
            <person name="Benoit I."/>
            <person name="Boyd A."/>
            <person name="Carlson A."/>
            <person name="Copeland A."/>
            <person name="Coutinho P.M."/>
            <person name="de Vries R.P."/>
            <person name="Ferreira P."/>
            <person name="Findley K."/>
            <person name="Foster B."/>
            <person name="Gaskell J."/>
            <person name="Glotzer D."/>
            <person name="Gorecki P."/>
            <person name="Heitman J."/>
            <person name="Hesse C."/>
            <person name="Hori C."/>
            <person name="Igarashi K."/>
            <person name="Jurgens J.A."/>
            <person name="Kallen N."/>
            <person name="Kersten P."/>
            <person name="Kohler A."/>
            <person name="Kuees U."/>
            <person name="Kumar T.K.A."/>
            <person name="Kuo A."/>
            <person name="LaButti K."/>
            <person name="Larrondo L.F."/>
            <person name="Lindquist E."/>
            <person name="Ling A."/>
            <person name="Lombard V."/>
            <person name="Lucas S."/>
            <person name="Lundell T."/>
            <person name="Martin R."/>
            <person name="McLaughlin D.J."/>
            <person name="Morgenstern I."/>
            <person name="Morin E."/>
            <person name="Murat C."/>
            <person name="Nagy L.G."/>
            <person name="Nolan M."/>
            <person name="Ohm R.A."/>
            <person name="Patyshakuliyeva A."/>
            <person name="Rokas A."/>
            <person name="Ruiz-Duenas F.J."/>
            <person name="Sabat G."/>
            <person name="Salamov A."/>
            <person name="Samejima M."/>
            <person name="Schmutz J."/>
            <person name="Slot J.C."/>
            <person name="St John F."/>
            <person name="Stenlid J."/>
            <person name="Sun H."/>
            <person name="Sun S."/>
            <person name="Syed K."/>
            <person name="Tsang A."/>
            <person name="Wiebenga A."/>
            <person name="Young D."/>
            <person name="Pisabarro A."/>
            <person name="Eastwood D.C."/>
            <person name="Martin F."/>
            <person name="Cullen D."/>
            <person name="Grigoriev I.V."/>
            <person name="Hibbett D.S."/>
        </authorList>
    </citation>
    <scope>NUCLEOTIDE SEQUENCE [LARGE SCALE GENOMIC DNA]</scope>
    <source>
        <strain evidence="7">TFB10046</strain>
    </source>
</reference>
<dbReference type="eggNOG" id="KOG2565">
    <property type="taxonomic scope" value="Eukaryota"/>
</dbReference>
<dbReference type="KEGG" id="adl:AURDEDRAFT_187118"/>
<dbReference type="AlphaFoldDB" id="J0DCP2"/>
<protein>
    <submittedName>
        <fullName evidence="6">Alpha/beta-hydrolase</fullName>
    </submittedName>
</protein>
<evidence type="ECO:0000256" key="4">
    <source>
        <dbReference type="PIRSR" id="PIRSR001112-1"/>
    </source>
</evidence>
<feature type="active site" description="Proton acceptor" evidence="4">
    <location>
        <position position="373"/>
    </location>
</feature>
<dbReference type="InterPro" id="IPR000639">
    <property type="entry name" value="Epox_hydrolase-like"/>
</dbReference>
<dbReference type="GO" id="GO:0004301">
    <property type="term" value="F:epoxide hydrolase activity"/>
    <property type="evidence" value="ECO:0007669"/>
    <property type="project" value="TreeGrafter"/>
</dbReference>
<dbReference type="Pfam" id="PF06441">
    <property type="entry name" value="EHN"/>
    <property type="match status" value="1"/>
</dbReference>
<keyword evidence="2" id="KW-0058">Aromatic hydrocarbons catabolism</keyword>
<evidence type="ECO:0000313" key="7">
    <source>
        <dbReference type="Proteomes" id="UP000006514"/>
    </source>
</evidence>
<organism evidence="6 7">
    <name type="scientific">Auricularia subglabra (strain TFB-10046 / SS5)</name>
    <name type="common">White-rot fungus</name>
    <name type="synonym">Auricularia delicata (strain TFB10046)</name>
    <dbReference type="NCBI Taxonomy" id="717982"/>
    <lineage>
        <taxon>Eukaryota</taxon>
        <taxon>Fungi</taxon>
        <taxon>Dikarya</taxon>
        <taxon>Basidiomycota</taxon>
        <taxon>Agaricomycotina</taxon>
        <taxon>Agaricomycetes</taxon>
        <taxon>Auriculariales</taxon>
        <taxon>Auriculariaceae</taxon>
        <taxon>Auricularia</taxon>
    </lineage>
</organism>
<gene>
    <name evidence="6" type="ORF">AURDEDRAFT_187118</name>
</gene>
<dbReference type="EMBL" id="JH687805">
    <property type="protein sequence ID" value="EJD40188.1"/>
    <property type="molecule type" value="Genomic_DNA"/>
</dbReference>
<dbReference type="SUPFAM" id="SSF53474">
    <property type="entry name" value="alpha/beta-Hydrolases"/>
    <property type="match status" value="1"/>
</dbReference>
<dbReference type="GO" id="GO:0097176">
    <property type="term" value="P:epoxide metabolic process"/>
    <property type="evidence" value="ECO:0007669"/>
    <property type="project" value="TreeGrafter"/>
</dbReference>
<dbReference type="InterPro" id="IPR016292">
    <property type="entry name" value="Epoxide_hydrolase"/>
</dbReference>
<feature type="active site" description="Proton donor" evidence="4">
    <location>
        <position position="320"/>
    </location>
</feature>
<keyword evidence="7" id="KW-1185">Reference proteome</keyword>
<accession>J0DCP2</accession>
<dbReference type="PRINTS" id="PR00412">
    <property type="entry name" value="EPOXHYDRLASE"/>
</dbReference>
<dbReference type="InterPro" id="IPR010497">
    <property type="entry name" value="Epoxide_hydro_N"/>
</dbReference>
<feature type="active site" description="Nucleophile" evidence="4">
    <location>
        <position position="190"/>
    </location>
</feature>
<dbReference type="OrthoDB" id="7130006at2759"/>
<dbReference type="PANTHER" id="PTHR21661:SF35">
    <property type="entry name" value="EPOXIDE HYDROLASE"/>
    <property type="match status" value="1"/>
</dbReference>
<evidence type="ECO:0000256" key="2">
    <source>
        <dbReference type="ARBA" id="ARBA00022797"/>
    </source>
</evidence>
<comment type="similarity">
    <text evidence="1">Belongs to the peptidase S33 family.</text>
</comment>
<dbReference type="InterPro" id="IPR029058">
    <property type="entry name" value="AB_hydrolase_fold"/>
</dbReference>
<dbReference type="PANTHER" id="PTHR21661">
    <property type="entry name" value="EPOXIDE HYDROLASE 1-RELATED"/>
    <property type="match status" value="1"/>
</dbReference>
<sequence>MASGKYTIQSFKVDLSAEVPRLKARLAATQLPTHNPIPGGEDEKWGITLAQLSKLRDEWLVYDWEAEQERINSYKHFTTEIDGTTIHFVHEKSGIDGAIPLIITHGWPGSFDEYLPVVRPLLQSAEITLLDGRKKKVSFDVVIPSLPGFVFSSAPPTVEGRSLKSTAKLWNTLMAEVLGYTNGYAIAGSDWGALISWHLFDLFPENVRGAYLTMFPFAPIDSAQVAKDNRTLSEIERFGLDKMAERGASGMGYFAEQSTKPDTIGLALQDNAIGQLAWIGEKFYAWSDPTGKGDLTSKDILTGVSLYFLTKSFLSSVFQYAHNPDIFQPPRKPNNSAPLGYGNFKWDGVHWPRYYVSQFANLVFYRDHEKGGHFPGMENPAGFVDDVREFLGEHFAFKQ</sequence>
<name>J0DCP2_AURST</name>
<evidence type="ECO:0000256" key="1">
    <source>
        <dbReference type="ARBA" id="ARBA00010088"/>
    </source>
</evidence>
<keyword evidence="3 6" id="KW-0378">Hydrolase</keyword>
<evidence type="ECO:0000259" key="5">
    <source>
        <dbReference type="Pfam" id="PF06441"/>
    </source>
</evidence>
<dbReference type="Gene3D" id="3.40.50.1820">
    <property type="entry name" value="alpha/beta hydrolase"/>
    <property type="match status" value="1"/>
</dbReference>
<dbReference type="PIRSF" id="PIRSF001112">
    <property type="entry name" value="Epoxide_hydrolase"/>
    <property type="match status" value="1"/>
</dbReference>
<evidence type="ECO:0000256" key="3">
    <source>
        <dbReference type="ARBA" id="ARBA00022801"/>
    </source>
</evidence>